<feature type="compositionally biased region" description="Basic and acidic residues" evidence="1">
    <location>
        <begin position="40"/>
        <end position="49"/>
    </location>
</feature>
<gene>
    <name evidence="2" type="ORF">BD324DRAFT_616407</name>
</gene>
<dbReference type="InParanoid" id="A0A1Y1UQ12"/>
<proteinExistence type="predicted"/>
<keyword evidence="3" id="KW-1185">Reference proteome</keyword>
<dbReference type="AlphaFoldDB" id="A0A1Y1UQ12"/>
<sequence>MSERLWRQAVVSSRLRIELRLLRSTGATRSHPRLPQRDAQSLERHEDQRWYSSSSPSVASPENTSSIPQDMTRPLKRNPYRLVPLKTFLVSFAPLHVSGWRLVNLSSSTSTSTSTSTNTISQQSSPNDHSGIVEKGVGTLEGKKLVRIFGLGRETYGKAVDISANVIQAAIAEQHHPSMTLCPLIDYANTYAVDLPSDTEHVLEITTYTHTPLPESRADDNATGGRRKPQPGVTGKDLRLAEEIERLVPGLGL</sequence>
<organism evidence="2 3">
    <name type="scientific">Kockovaella imperatae</name>
    <dbReference type="NCBI Taxonomy" id="4999"/>
    <lineage>
        <taxon>Eukaryota</taxon>
        <taxon>Fungi</taxon>
        <taxon>Dikarya</taxon>
        <taxon>Basidiomycota</taxon>
        <taxon>Agaricomycotina</taxon>
        <taxon>Tremellomycetes</taxon>
        <taxon>Tremellales</taxon>
        <taxon>Cuniculitremaceae</taxon>
        <taxon>Kockovaella</taxon>
    </lineage>
</organism>
<dbReference type="RefSeq" id="XP_021873906.1">
    <property type="nucleotide sequence ID" value="XM_022014823.1"/>
</dbReference>
<dbReference type="GeneID" id="33556631"/>
<feature type="region of interest" description="Disordered" evidence="1">
    <location>
        <begin position="28"/>
        <end position="74"/>
    </location>
</feature>
<dbReference type="EMBL" id="NBSH01000002">
    <property type="protein sequence ID" value="ORX40121.1"/>
    <property type="molecule type" value="Genomic_DNA"/>
</dbReference>
<protein>
    <submittedName>
        <fullName evidence="2">Uncharacterized protein</fullName>
    </submittedName>
</protein>
<accession>A0A1Y1UQ12</accession>
<feature type="compositionally biased region" description="Low complexity" evidence="1">
    <location>
        <begin position="107"/>
        <end position="125"/>
    </location>
</feature>
<name>A0A1Y1UQ12_9TREE</name>
<dbReference type="Gene3D" id="3.30.1360.20">
    <property type="entry name" value="Transcriptional coactivator/pterin dehydratase"/>
    <property type="match status" value="1"/>
</dbReference>
<dbReference type="OrthoDB" id="2572066at2759"/>
<dbReference type="GO" id="GO:0008124">
    <property type="term" value="F:4-alpha-hydroxytetrahydrobiopterin dehydratase activity"/>
    <property type="evidence" value="ECO:0007669"/>
    <property type="project" value="InterPro"/>
</dbReference>
<feature type="compositionally biased region" description="Low complexity" evidence="1">
    <location>
        <begin position="52"/>
        <end position="66"/>
    </location>
</feature>
<comment type="caution">
    <text evidence="2">The sequence shown here is derived from an EMBL/GenBank/DDBJ whole genome shotgun (WGS) entry which is preliminary data.</text>
</comment>
<reference evidence="2 3" key="1">
    <citation type="submission" date="2017-03" db="EMBL/GenBank/DDBJ databases">
        <title>Widespread Adenine N6-methylation of Active Genes in Fungi.</title>
        <authorList>
            <consortium name="DOE Joint Genome Institute"/>
            <person name="Mondo S.J."/>
            <person name="Dannebaum R.O."/>
            <person name="Kuo R.C."/>
            <person name="Louie K.B."/>
            <person name="Bewick A.J."/>
            <person name="Labutti K."/>
            <person name="Haridas S."/>
            <person name="Kuo A."/>
            <person name="Salamov A."/>
            <person name="Ahrendt S.R."/>
            <person name="Lau R."/>
            <person name="Bowen B.P."/>
            <person name="Lipzen A."/>
            <person name="Sullivan W."/>
            <person name="Andreopoulos W.B."/>
            <person name="Clum A."/>
            <person name="Lindquist E."/>
            <person name="Daum C."/>
            <person name="Northen T.R."/>
            <person name="Ramamoorthy G."/>
            <person name="Schmitz R.J."/>
            <person name="Gryganskyi A."/>
            <person name="Culley D."/>
            <person name="Magnuson J."/>
            <person name="James T.Y."/>
            <person name="O'Malley M.A."/>
            <person name="Stajich J.E."/>
            <person name="Spatafora J.W."/>
            <person name="Visel A."/>
            <person name="Grigoriev I.V."/>
        </authorList>
    </citation>
    <scope>NUCLEOTIDE SEQUENCE [LARGE SCALE GENOMIC DNA]</scope>
    <source>
        <strain evidence="2 3">NRRL Y-17943</strain>
    </source>
</reference>
<evidence type="ECO:0000313" key="3">
    <source>
        <dbReference type="Proteomes" id="UP000193218"/>
    </source>
</evidence>
<dbReference type="GO" id="GO:0006729">
    <property type="term" value="P:tetrahydrobiopterin biosynthetic process"/>
    <property type="evidence" value="ECO:0007669"/>
    <property type="project" value="InterPro"/>
</dbReference>
<evidence type="ECO:0000256" key="1">
    <source>
        <dbReference type="SAM" id="MobiDB-lite"/>
    </source>
</evidence>
<feature type="region of interest" description="Disordered" evidence="1">
    <location>
        <begin position="210"/>
        <end position="236"/>
    </location>
</feature>
<dbReference type="InterPro" id="IPR036428">
    <property type="entry name" value="PCD_sf"/>
</dbReference>
<evidence type="ECO:0000313" key="2">
    <source>
        <dbReference type="EMBL" id="ORX40121.1"/>
    </source>
</evidence>
<feature type="region of interest" description="Disordered" evidence="1">
    <location>
        <begin position="107"/>
        <end position="133"/>
    </location>
</feature>
<dbReference type="Proteomes" id="UP000193218">
    <property type="component" value="Unassembled WGS sequence"/>
</dbReference>